<accession>A0A1C6JHJ3</accession>
<organism evidence="1">
    <name type="scientific">uncultured Anaerotruncus sp</name>
    <dbReference type="NCBI Taxonomy" id="905011"/>
    <lineage>
        <taxon>Bacteria</taxon>
        <taxon>Bacillati</taxon>
        <taxon>Bacillota</taxon>
        <taxon>Clostridia</taxon>
        <taxon>Eubacteriales</taxon>
        <taxon>Oscillospiraceae</taxon>
        <taxon>Anaerotruncus</taxon>
        <taxon>environmental samples</taxon>
    </lineage>
</organism>
<dbReference type="EMBL" id="FMHG01000001">
    <property type="protein sequence ID" value="SCJ81504.1"/>
    <property type="molecule type" value="Genomic_DNA"/>
</dbReference>
<evidence type="ECO:0000313" key="1">
    <source>
        <dbReference type="EMBL" id="SCJ81504.1"/>
    </source>
</evidence>
<protein>
    <submittedName>
        <fullName evidence="1">Uncharacterized protein</fullName>
    </submittedName>
</protein>
<reference evidence="1" key="1">
    <citation type="submission" date="2015-09" db="EMBL/GenBank/DDBJ databases">
        <authorList>
            <consortium name="Pathogen Informatics"/>
        </authorList>
    </citation>
    <scope>NUCLEOTIDE SEQUENCE</scope>
    <source>
        <strain evidence="1">2789STDY5834896</strain>
    </source>
</reference>
<dbReference type="AlphaFoldDB" id="A0A1C6JHJ3"/>
<name>A0A1C6JHJ3_9FIRM</name>
<proteinExistence type="predicted"/>
<gene>
    <name evidence="1" type="ORF">SAMEA3545359_02201</name>
</gene>
<sequence length="81" mass="9585">MDEKFNRIPVSVIHFDKDGTVTDVEDYNLDKVEPDLRALKGLAAALLPVIREFYTREENVRAFEAWLKERERDPQKHSKRK</sequence>